<evidence type="ECO:0000313" key="1">
    <source>
        <dbReference type="EMBL" id="QSB04197.1"/>
    </source>
</evidence>
<proteinExistence type="predicted"/>
<keyword evidence="2" id="KW-1185">Reference proteome</keyword>
<dbReference type="EMBL" id="CP070496">
    <property type="protein sequence ID" value="QSB04197.1"/>
    <property type="molecule type" value="Genomic_DNA"/>
</dbReference>
<dbReference type="KEGG" id="nav:JQS30_10270"/>
<dbReference type="RefSeq" id="WP_213170197.1">
    <property type="nucleotide sequence ID" value="NZ_CP070496.1"/>
</dbReference>
<dbReference type="Proteomes" id="UP000662939">
    <property type="component" value="Chromosome"/>
</dbReference>
<organism evidence="1 2">
    <name type="scientific">Natronoglycomyces albus</name>
    <dbReference type="NCBI Taxonomy" id="2811108"/>
    <lineage>
        <taxon>Bacteria</taxon>
        <taxon>Bacillati</taxon>
        <taxon>Actinomycetota</taxon>
        <taxon>Actinomycetes</taxon>
        <taxon>Glycomycetales</taxon>
        <taxon>Glycomycetaceae</taxon>
        <taxon>Natronoglycomyces</taxon>
    </lineage>
</organism>
<protein>
    <submittedName>
        <fullName evidence="1">Uncharacterized protein</fullName>
    </submittedName>
</protein>
<sequence>MQEFDWGFEDAIESNLEATLMISREYFPGDWKDVARAAISAGFRRGWIVPGHEDPDFASRYSSMFRPLPGDPDDWSTWIYRNYPSEESPDSVDRFAIIPTAAGRMLDRRYRQAFQSGLIGSSCENIVDGAQITDLAMRSWCTAAGITLPRFEMLDADQQNTVSIEAFAQLTVARVALDTEVRAKHTSDWHNNYTALSTLESFDSHGRLACDAVLGSDMTARIRFPSGVLYPKEDSYGNEGQHDIIRVQISMLLLIARLQHQRLFSRELLELLDWSQDRSHSVHRSILLEALQQLVENGMVEIGDGPDEDPGNNEFTAFPGSPRDWAKWLYESLWVPRHAEKPGPDNYFYLSLTQYGMRAGQHLVNDLLSGSNARDVDLVADEARLVEVLVASWRKFYDNSLMSSRFNFDEYEIKVLIDVALELLILAEDS</sequence>
<accession>A0A895XH08</accession>
<dbReference type="AlphaFoldDB" id="A0A895XH08"/>
<gene>
    <name evidence="1" type="ORF">JQS30_10270</name>
</gene>
<evidence type="ECO:0000313" key="2">
    <source>
        <dbReference type="Proteomes" id="UP000662939"/>
    </source>
</evidence>
<name>A0A895XH08_9ACTN</name>
<reference evidence="1" key="1">
    <citation type="submission" date="2021-02" db="EMBL/GenBank/DDBJ databases">
        <title>Natronoglycomyces albus gen. nov., sp. nov, a haloalkaliphilic actinobacterium from a soda solonchak soil.</title>
        <authorList>
            <person name="Sorokin D.Y."/>
            <person name="Khijniak T.V."/>
            <person name="Zakharycheva A.P."/>
            <person name="Boueva O.V."/>
            <person name="Ariskina E.V."/>
            <person name="Hahnke R.L."/>
            <person name="Bunk B."/>
            <person name="Sproer C."/>
            <person name="Schumann P."/>
            <person name="Evtushenko L.I."/>
            <person name="Kublanov I.V."/>
        </authorList>
    </citation>
    <scope>NUCLEOTIDE SEQUENCE</scope>
    <source>
        <strain evidence="1">DSM 106290</strain>
    </source>
</reference>